<evidence type="ECO:0000256" key="2">
    <source>
        <dbReference type="SAM" id="Phobius"/>
    </source>
</evidence>
<dbReference type="KEGG" id="cgv:CGLAU_04080"/>
<keyword evidence="1" id="KW-0175">Coiled coil</keyword>
<sequence length="487" mass="55323">MGFWLTELQTLEALLGEIESNPDALENLRRVDQTLSPGNTAPWAINEVVTVSLHRMFLYPTPKEFDQQRSADEVSRRREQVLDALRQIGGDAATVAASIVEKLSTGETPISTPAFWDAYFDLLESPSEFRVEPVDNNRELGNKFGDTSWYSIELLLRERKIKQACETARRQYKRDDARKRKLSSWEDDIYRRVLREAETVERLEERARRNAALLKIAELEETLRELHERVIDSPTATELKGQLPELRRHASYLSASPHSSELVNLQLLEDVRFQISAGYYALCSALAICMIIRAITELGAEDQPRGGVYGLIPAIAGVLVAFGFARMLQQRTPHAWAWAPLAFIGSTTLMYVSFGEWWLVLVATVIFFLGLLLMERPQARLREWERWNDFVHQSLRLTGEDNGGGIHTVVAIEDSYPWIVTVEPLEGAPEPFSRITEELEPEFGIGDYVILTRGGSVHAWSHPLKFVPKRTYPGQNRTPQALPPKRA</sequence>
<feature type="coiled-coil region" evidence="1">
    <location>
        <begin position="190"/>
        <end position="229"/>
    </location>
</feature>
<feature type="transmembrane region" description="Helical" evidence="2">
    <location>
        <begin position="277"/>
        <end position="296"/>
    </location>
</feature>
<organism evidence="3 4">
    <name type="scientific">Corynebacterium glaucum</name>
    <dbReference type="NCBI Taxonomy" id="187491"/>
    <lineage>
        <taxon>Bacteria</taxon>
        <taxon>Bacillati</taxon>
        <taxon>Actinomycetota</taxon>
        <taxon>Actinomycetes</taxon>
        <taxon>Mycobacteriales</taxon>
        <taxon>Corynebacteriaceae</taxon>
        <taxon>Corynebacterium</taxon>
    </lineage>
</organism>
<gene>
    <name evidence="3" type="ORF">CGLAU_04080</name>
</gene>
<keyword evidence="2" id="KW-1133">Transmembrane helix</keyword>
<feature type="transmembrane region" description="Helical" evidence="2">
    <location>
        <begin position="308"/>
        <end position="328"/>
    </location>
</feature>
<evidence type="ECO:0000313" key="4">
    <source>
        <dbReference type="Proteomes" id="UP000217209"/>
    </source>
</evidence>
<keyword evidence="2" id="KW-0812">Transmembrane</keyword>
<keyword evidence="4" id="KW-1185">Reference proteome</keyword>
<feature type="transmembrane region" description="Helical" evidence="2">
    <location>
        <begin position="357"/>
        <end position="374"/>
    </location>
</feature>
<keyword evidence="2" id="KW-0472">Membrane</keyword>
<dbReference type="EMBL" id="CP019688">
    <property type="protein sequence ID" value="AQQ14792.1"/>
    <property type="molecule type" value="Genomic_DNA"/>
</dbReference>
<protein>
    <submittedName>
        <fullName evidence="3">Uncharacterized protein</fullName>
    </submittedName>
</protein>
<dbReference type="SUPFAM" id="SSF103473">
    <property type="entry name" value="MFS general substrate transporter"/>
    <property type="match status" value="1"/>
</dbReference>
<proteinExistence type="predicted"/>
<name>A0A1Q2HVD6_9CORY</name>
<accession>A0A1Q2HVD6</accession>
<dbReference type="InterPro" id="IPR036259">
    <property type="entry name" value="MFS_trans_sf"/>
</dbReference>
<evidence type="ECO:0000256" key="1">
    <source>
        <dbReference type="SAM" id="Coils"/>
    </source>
</evidence>
<dbReference type="Proteomes" id="UP000217209">
    <property type="component" value="Chromosome"/>
</dbReference>
<dbReference type="AlphaFoldDB" id="A0A1Q2HVD6"/>
<reference evidence="3 4" key="1">
    <citation type="submission" date="2016-12" db="EMBL/GenBank/DDBJ databases">
        <authorList>
            <person name="Song W.-J."/>
            <person name="Kurnit D.M."/>
        </authorList>
    </citation>
    <scope>NUCLEOTIDE SEQUENCE [LARGE SCALE GENOMIC DNA]</scope>
    <source>
        <strain evidence="3 4">DSM 30827</strain>
    </source>
</reference>
<evidence type="ECO:0000313" key="3">
    <source>
        <dbReference type="EMBL" id="AQQ14792.1"/>
    </source>
</evidence>